<dbReference type="EMBL" id="CP046566">
    <property type="protein sequence ID" value="QGW29187.1"/>
    <property type="molecule type" value="Genomic_DNA"/>
</dbReference>
<evidence type="ECO:0000256" key="5">
    <source>
        <dbReference type="RuleBase" id="RU003560"/>
    </source>
</evidence>
<name>A0A6I6G9A7_9BACT</name>
<comment type="cofactor">
    <cofactor evidence="1">
        <name>pyridoxal 5'-phosphate</name>
        <dbReference type="ChEBI" id="CHEBI:597326"/>
    </cofactor>
</comment>
<keyword evidence="7" id="KW-1185">Reference proteome</keyword>
<dbReference type="Proteomes" id="UP000426027">
    <property type="component" value="Chromosome"/>
</dbReference>
<evidence type="ECO:0000256" key="3">
    <source>
        <dbReference type="ARBA" id="ARBA00022679"/>
    </source>
</evidence>
<comment type="similarity">
    <text evidence="5">Belongs to the class-III pyridoxal-phosphate-dependent aminotransferase family.</text>
</comment>
<dbReference type="GO" id="GO:0042802">
    <property type="term" value="F:identical protein binding"/>
    <property type="evidence" value="ECO:0007669"/>
    <property type="project" value="TreeGrafter"/>
</dbReference>
<dbReference type="Gene3D" id="3.40.640.10">
    <property type="entry name" value="Type I PLP-dependent aspartate aminotransferase-like (Major domain)"/>
    <property type="match status" value="1"/>
</dbReference>
<evidence type="ECO:0000256" key="2">
    <source>
        <dbReference type="ARBA" id="ARBA00022576"/>
    </source>
</evidence>
<gene>
    <name evidence="6" type="ORF">GLV81_14685</name>
</gene>
<keyword evidence="3 6" id="KW-0808">Transferase</keyword>
<organism evidence="6 7">
    <name type="scientific">Phnomibacter ginsenosidimutans</name>
    <dbReference type="NCBI Taxonomy" id="2676868"/>
    <lineage>
        <taxon>Bacteria</taxon>
        <taxon>Pseudomonadati</taxon>
        <taxon>Bacteroidota</taxon>
        <taxon>Chitinophagia</taxon>
        <taxon>Chitinophagales</taxon>
        <taxon>Chitinophagaceae</taxon>
        <taxon>Phnomibacter</taxon>
    </lineage>
</organism>
<reference evidence="6 7" key="1">
    <citation type="submission" date="2019-11" db="EMBL/GenBank/DDBJ databases">
        <authorList>
            <person name="Im W.T."/>
        </authorList>
    </citation>
    <scope>NUCLEOTIDE SEQUENCE [LARGE SCALE GENOMIC DNA]</scope>
    <source>
        <strain evidence="6 7">SB-02</strain>
    </source>
</reference>
<keyword evidence="2 6" id="KW-0032">Aminotransferase</keyword>
<evidence type="ECO:0000313" key="7">
    <source>
        <dbReference type="Proteomes" id="UP000426027"/>
    </source>
</evidence>
<sequence>MKLFDVYPINDITIERAAGSYVWDNNGVQYLDMYGGHAVISIGHTHPHWVRRIEEQLNKIAFYSNSVRIPIQQQLAEKLAQVSGKTDYQLFLVNSGAEANENALKLASFHNGRKKIVAFSKAFHGRTSLAVAVTDNPKIVAPVNETDNVIFLPFNDAAALKACFQQQGEDIAAVIIEGIQGVGGIVEADASFLTLIRELCDTHGAVYIADSVQCGYGRTGQFFAHDIAGVNADIYTMAKGMGNGFPIGGILIAPHILPKHGMLGTTFGGNHLACAAALAVLEVIEKENLISMAKQRGMYIKSQLQKIAGIENIRGRGLMIGFDPPESLKELRKVLLNDFNVFTGEAKPNVVRLLPSLALSRKQADEFLEALQEAIAAVQEKEEE</sequence>
<dbReference type="InterPro" id="IPR015424">
    <property type="entry name" value="PyrdxlP-dep_Trfase"/>
</dbReference>
<dbReference type="InterPro" id="IPR015422">
    <property type="entry name" value="PyrdxlP-dep_Trfase_small"/>
</dbReference>
<dbReference type="PANTHER" id="PTHR11986">
    <property type="entry name" value="AMINOTRANSFERASE CLASS III"/>
    <property type="match status" value="1"/>
</dbReference>
<dbReference type="PANTHER" id="PTHR11986:SF79">
    <property type="entry name" value="ACETYLORNITHINE AMINOTRANSFERASE, MITOCHONDRIAL"/>
    <property type="match status" value="1"/>
</dbReference>
<dbReference type="InterPro" id="IPR050103">
    <property type="entry name" value="Class-III_PLP-dep_AT"/>
</dbReference>
<dbReference type="Gene3D" id="3.90.1150.10">
    <property type="entry name" value="Aspartate Aminotransferase, domain 1"/>
    <property type="match status" value="1"/>
</dbReference>
<evidence type="ECO:0000313" key="6">
    <source>
        <dbReference type="EMBL" id="QGW29187.1"/>
    </source>
</evidence>
<protein>
    <submittedName>
        <fullName evidence="6">Aminotransferase class III-fold pyridoxal phosphate-dependent enzyme</fullName>
    </submittedName>
</protein>
<evidence type="ECO:0000256" key="1">
    <source>
        <dbReference type="ARBA" id="ARBA00001933"/>
    </source>
</evidence>
<proteinExistence type="inferred from homology"/>
<dbReference type="CDD" id="cd00610">
    <property type="entry name" value="OAT_like"/>
    <property type="match status" value="1"/>
</dbReference>
<dbReference type="GO" id="GO:0030170">
    <property type="term" value="F:pyridoxal phosphate binding"/>
    <property type="evidence" value="ECO:0007669"/>
    <property type="project" value="InterPro"/>
</dbReference>
<dbReference type="SUPFAM" id="SSF53383">
    <property type="entry name" value="PLP-dependent transferases"/>
    <property type="match status" value="1"/>
</dbReference>
<dbReference type="InterPro" id="IPR015421">
    <property type="entry name" value="PyrdxlP-dep_Trfase_major"/>
</dbReference>
<dbReference type="KEGG" id="fls:GLV81_14685"/>
<dbReference type="PIRSF" id="PIRSF000521">
    <property type="entry name" value="Transaminase_4ab_Lys_Orn"/>
    <property type="match status" value="1"/>
</dbReference>
<accession>A0A6I6G9A7</accession>
<evidence type="ECO:0000256" key="4">
    <source>
        <dbReference type="ARBA" id="ARBA00022898"/>
    </source>
</evidence>
<dbReference type="FunFam" id="3.40.640.10:FF:000004">
    <property type="entry name" value="Acetylornithine aminotransferase"/>
    <property type="match status" value="1"/>
</dbReference>
<dbReference type="Pfam" id="PF00202">
    <property type="entry name" value="Aminotran_3"/>
    <property type="match status" value="1"/>
</dbReference>
<dbReference type="InterPro" id="IPR005814">
    <property type="entry name" value="Aminotrans_3"/>
</dbReference>
<keyword evidence="4 5" id="KW-0663">Pyridoxal phosphate</keyword>
<dbReference type="AlphaFoldDB" id="A0A6I6G9A7"/>
<dbReference type="RefSeq" id="WP_157479540.1">
    <property type="nucleotide sequence ID" value="NZ_CP046566.1"/>
</dbReference>
<dbReference type="GO" id="GO:0008483">
    <property type="term" value="F:transaminase activity"/>
    <property type="evidence" value="ECO:0007669"/>
    <property type="project" value="UniProtKB-KW"/>
</dbReference>